<evidence type="ECO:0000256" key="1">
    <source>
        <dbReference type="SAM" id="MobiDB-lite"/>
    </source>
</evidence>
<organism evidence="2">
    <name type="scientific">Escherichia coli</name>
    <dbReference type="NCBI Taxonomy" id="562"/>
    <lineage>
        <taxon>Bacteria</taxon>
        <taxon>Pseudomonadati</taxon>
        <taxon>Pseudomonadota</taxon>
        <taxon>Gammaproteobacteria</taxon>
        <taxon>Enterobacterales</taxon>
        <taxon>Enterobacteriaceae</taxon>
        <taxon>Escherichia</taxon>
    </lineage>
</organism>
<accession>I3W258</accession>
<proteinExistence type="predicted"/>
<feature type="compositionally biased region" description="Polar residues" evidence="1">
    <location>
        <begin position="10"/>
        <end position="20"/>
    </location>
</feature>
<geneLocation type="plasmid" evidence="2">
    <name>pLST424C-10</name>
</geneLocation>
<reference evidence="2" key="1">
    <citation type="submission" date="2012-01" db="EMBL/GenBank/DDBJ databases">
        <authorList>
            <person name="Summers A.O."/>
            <person name="Wireman J."/>
        </authorList>
    </citation>
    <scope>NUCLEOTIDE SEQUENCE</scope>
    <source>
        <strain evidence="2">LST424C</strain>
        <plasmid evidence="2">pLST424C-10</plasmid>
    </source>
</reference>
<evidence type="ECO:0000313" key="2">
    <source>
        <dbReference type="EMBL" id="AFK89685.1"/>
    </source>
</evidence>
<dbReference type="EMBL" id="JQ418532">
    <property type="protein sequence ID" value="AFK89685.1"/>
    <property type="molecule type" value="Genomic_DNA"/>
</dbReference>
<name>I3W258_ECOLX</name>
<keyword evidence="2" id="KW-0614">Plasmid</keyword>
<dbReference type="AlphaFoldDB" id="I3W258"/>
<sequence length="37" mass="4333">MSTDLLCRSPSEQTGLDSQNQRLQYQSHHLHSQCYCH</sequence>
<protein>
    <submittedName>
        <fullName evidence="2">Uncharacterized protein</fullName>
    </submittedName>
</protein>
<feature type="region of interest" description="Disordered" evidence="1">
    <location>
        <begin position="1"/>
        <end position="20"/>
    </location>
</feature>